<sequence>MKLIVGLGNPGKRYEKTRHNAGFLLVDELQKLHHTNAWSLSKKFNAVISEGIINSIPVILAKPMTFMNNSGQSVGLLGHYYKLDPTNDILVLHDDKDIPLGTIKIQKDRGAAGHNGVTSIMEHLGTKKFSRIRLGIAPEKTRKMGDTATFVLSKFNMFEKRAIKKMAEDAGILITDWIT</sequence>
<evidence type="ECO:0000313" key="10">
    <source>
        <dbReference type="EMBL" id="PIR76788.1"/>
    </source>
</evidence>
<comment type="catalytic activity">
    <reaction evidence="7 8">
        <text>an N-acyl-L-alpha-aminoacyl-tRNA + H2O = an N-acyl-L-amino acid + a tRNA + H(+)</text>
        <dbReference type="Rhea" id="RHEA:54448"/>
        <dbReference type="Rhea" id="RHEA-COMP:10123"/>
        <dbReference type="Rhea" id="RHEA-COMP:13883"/>
        <dbReference type="ChEBI" id="CHEBI:15377"/>
        <dbReference type="ChEBI" id="CHEBI:15378"/>
        <dbReference type="ChEBI" id="CHEBI:59874"/>
        <dbReference type="ChEBI" id="CHEBI:78442"/>
        <dbReference type="ChEBI" id="CHEBI:138191"/>
        <dbReference type="EC" id="3.1.1.29"/>
    </reaction>
</comment>
<evidence type="ECO:0000313" key="11">
    <source>
        <dbReference type="Proteomes" id="UP000231530"/>
    </source>
</evidence>
<keyword evidence="7" id="KW-0963">Cytoplasm</keyword>
<evidence type="ECO:0000256" key="5">
    <source>
        <dbReference type="ARBA" id="ARBA00038063"/>
    </source>
</evidence>
<dbReference type="GO" id="GO:0004045">
    <property type="term" value="F:peptidyl-tRNA hydrolase activity"/>
    <property type="evidence" value="ECO:0007669"/>
    <property type="project" value="UniProtKB-UniRule"/>
</dbReference>
<protein>
    <recommendedName>
        <fullName evidence="6 7">Peptidyl-tRNA hydrolase</fullName>
        <shortName evidence="7">Pth</shortName>
        <ecNumber evidence="1 7">3.1.1.29</ecNumber>
    </recommendedName>
</protein>
<evidence type="ECO:0000256" key="4">
    <source>
        <dbReference type="ARBA" id="ARBA00022884"/>
    </source>
</evidence>
<proteinExistence type="inferred from homology"/>
<organism evidence="10 11">
    <name type="scientific">Candidatus Magasanikbacteria bacterium CG10_big_fil_rev_8_21_14_0_10_42_10</name>
    <dbReference type="NCBI Taxonomy" id="1974649"/>
    <lineage>
        <taxon>Bacteria</taxon>
        <taxon>Candidatus Magasanikiibacteriota</taxon>
    </lineage>
</organism>
<dbReference type="EC" id="3.1.1.29" evidence="1 7"/>
<comment type="subunit">
    <text evidence="7">Monomer.</text>
</comment>
<evidence type="ECO:0000256" key="6">
    <source>
        <dbReference type="ARBA" id="ARBA00050038"/>
    </source>
</evidence>
<keyword evidence="4 7" id="KW-0694">RNA-binding</keyword>
<dbReference type="EMBL" id="PFBY01000003">
    <property type="protein sequence ID" value="PIR76788.1"/>
    <property type="molecule type" value="Genomic_DNA"/>
</dbReference>
<feature type="binding site" evidence="7">
    <location>
        <position position="14"/>
    </location>
    <ligand>
        <name>tRNA</name>
        <dbReference type="ChEBI" id="CHEBI:17843"/>
    </ligand>
</feature>
<dbReference type="Pfam" id="PF01195">
    <property type="entry name" value="Pept_tRNA_hydro"/>
    <property type="match status" value="1"/>
</dbReference>
<comment type="function">
    <text evidence="7">Catalyzes the release of premature peptidyl moieties from peptidyl-tRNA molecules trapped in stalled 50S ribosomal subunits, and thus maintains levels of free tRNAs and 50S ribosomes.</text>
</comment>
<dbReference type="FunFam" id="3.40.50.1470:FF:000001">
    <property type="entry name" value="Peptidyl-tRNA hydrolase"/>
    <property type="match status" value="1"/>
</dbReference>
<evidence type="ECO:0000256" key="3">
    <source>
        <dbReference type="ARBA" id="ARBA00022801"/>
    </source>
</evidence>
<evidence type="ECO:0000256" key="7">
    <source>
        <dbReference type="HAMAP-Rule" id="MF_00083"/>
    </source>
</evidence>
<feature type="site" description="Discriminates between blocked and unblocked aminoacyl-tRNA" evidence="7">
    <location>
        <position position="9"/>
    </location>
</feature>
<gene>
    <name evidence="7" type="primary">pth</name>
    <name evidence="10" type="ORF">COU32_00225</name>
</gene>
<dbReference type="GO" id="GO:0006515">
    <property type="term" value="P:protein quality control for misfolded or incompletely synthesized proteins"/>
    <property type="evidence" value="ECO:0007669"/>
    <property type="project" value="UniProtKB-UniRule"/>
</dbReference>
<dbReference type="SUPFAM" id="SSF53178">
    <property type="entry name" value="Peptidyl-tRNA hydrolase-like"/>
    <property type="match status" value="1"/>
</dbReference>
<comment type="subcellular location">
    <subcellularLocation>
        <location evidence="7">Cytoplasm</location>
    </subcellularLocation>
</comment>
<dbReference type="PROSITE" id="PS01195">
    <property type="entry name" value="PEPT_TRNA_HYDROL_1"/>
    <property type="match status" value="1"/>
</dbReference>
<name>A0A2H0TXA1_9BACT</name>
<evidence type="ECO:0000256" key="9">
    <source>
        <dbReference type="RuleBase" id="RU004320"/>
    </source>
</evidence>
<feature type="active site" description="Proton acceptor" evidence="7">
    <location>
        <position position="19"/>
    </location>
</feature>
<dbReference type="InterPro" id="IPR018171">
    <property type="entry name" value="Pept_tRNA_hydro_CS"/>
</dbReference>
<dbReference type="PANTHER" id="PTHR17224:SF1">
    <property type="entry name" value="PEPTIDYL-TRNA HYDROLASE"/>
    <property type="match status" value="1"/>
</dbReference>
<comment type="caution">
    <text evidence="10">The sequence shown here is derived from an EMBL/GenBank/DDBJ whole genome shotgun (WGS) entry which is preliminary data.</text>
</comment>
<accession>A0A2H0TXA1</accession>
<feature type="binding site" evidence="7">
    <location>
        <position position="115"/>
    </location>
    <ligand>
        <name>tRNA</name>
        <dbReference type="ChEBI" id="CHEBI:17843"/>
    </ligand>
</feature>
<comment type="function">
    <text evidence="7">Hydrolyzes ribosome-free peptidyl-tRNAs (with 1 or more amino acids incorporated), which drop off the ribosome during protein synthesis, or as a result of ribosome stalling.</text>
</comment>
<dbReference type="NCBIfam" id="TIGR00447">
    <property type="entry name" value="pth"/>
    <property type="match status" value="1"/>
</dbReference>
<dbReference type="AlphaFoldDB" id="A0A2H0TXA1"/>
<keyword evidence="2 7" id="KW-0820">tRNA-binding</keyword>
<feature type="binding site" evidence="7">
    <location>
        <position position="68"/>
    </location>
    <ligand>
        <name>tRNA</name>
        <dbReference type="ChEBI" id="CHEBI:17843"/>
    </ligand>
</feature>
<dbReference type="InterPro" id="IPR036416">
    <property type="entry name" value="Pept_tRNA_hydro_sf"/>
</dbReference>
<dbReference type="GO" id="GO:0000049">
    <property type="term" value="F:tRNA binding"/>
    <property type="evidence" value="ECO:0007669"/>
    <property type="project" value="UniProtKB-UniRule"/>
</dbReference>
<dbReference type="GO" id="GO:0072344">
    <property type="term" value="P:rescue of stalled ribosome"/>
    <property type="evidence" value="ECO:0007669"/>
    <property type="project" value="UniProtKB-UniRule"/>
</dbReference>
<dbReference type="Gene3D" id="3.40.50.1470">
    <property type="entry name" value="Peptidyl-tRNA hydrolase"/>
    <property type="match status" value="1"/>
</dbReference>
<dbReference type="HAMAP" id="MF_00083">
    <property type="entry name" value="Pept_tRNA_hydro_bact"/>
    <property type="match status" value="1"/>
</dbReference>
<feature type="binding site" evidence="7">
    <location>
        <position position="66"/>
    </location>
    <ligand>
        <name>tRNA</name>
        <dbReference type="ChEBI" id="CHEBI:17843"/>
    </ligand>
</feature>
<dbReference type="PANTHER" id="PTHR17224">
    <property type="entry name" value="PEPTIDYL-TRNA HYDROLASE"/>
    <property type="match status" value="1"/>
</dbReference>
<comment type="similarity">
    <text evidence="5 7 9">Belongs to the PTH family.</text>
</comment>
<evidence type="ECO:0000256" key="8">
    <source>
        <dbReference type="RuleBase" id="RU000673"/>
    </source>
</evidence>
<dbReference type="Proteomes" id="UP000231530">
    <property type="component" value="Unassembled WGS sequence"/>
</dbReference>
<reference evidence="11" key="1">
    <citation type="submission" date="2017-09" db="EMBL/GenBank/DDBJ databases">
        <title>Depth-based differentiation of microbial function through sediment-hosted aquifers and enrichment of novel symbionts in the deep terrestrial subsurface.</title>
        <authorList>
            <person name="Probst A.J."/>
            <person name="Ladd B."/>
            <person name="Jarett J.K."/>
            <person name="Geller-Mcgrath D.E."/>
            <person name="Sieber C.M.K."/>
            <person name="Emerson J.B."/>
            <person name="Anantharaman K."/>
            <person name="Thomas B.C."/>
            <person name="Malmstrom R."/>
            <person name="Stieglmeier M."/>
            <person name="Klingl A."/>
            <person name="Woyke T."/>
            <person name="Ryan C.M."/>
            <person name="Banfield J.F."/>
        </authorList>
    </citation>
    <scope>NUCLEOTIDE SEQUENCE [LARGE SCALE GENOMIC DNA]</scope>
</reference>
<dbReference type="CDD" id="cd00462">
    <property type="entry name" value="PTH"/>
    <property type="match status" value="1"/>
</dbReference>
<evidence type="ECO:0000256" key="1">
    <source>
        <dbReference type="ARBA" id="ARBA00013260"/>
    </source>
</evidence>
<feature type="site" description="Stabilizes the basic form of H active site to accept a proton" evidence="7">
    <location>
        <position position="94"/>
    </location>
</feature>
<evidence type="ECO:0000256" key="2">
    <source>
        <dbReference type="ARBA" id="ARBA00022555"/>
    </source>
</evidence>
<dbReference type="GO" id="GO:0005737">
    <property type="term" value="C:cytoplasm"/>
    <property type="evidence" value="ECO:0007669"/>
    <property type="project" value="UniProtKB-SubCell"/>
</dbReference>
<dbReference type="InterPro" id="IPR001328">
    <property type="entry name" value="Pept_tRNA_hydro"/>
</dbReference>
<keyword evidence="3 7" id="KW-0378">Hydrolase</keyword>